<keyword evidence="3" id="KW-1185">Reference proteome</keyword>
<dbReference type="CDD" id="cd06551">
    <property type="entry name" value="LPLAT"/>
    <property type="match status" value="1"/>
</dbReference>
<name>A0ABV4U0Z0_9BACT</name>
<dbReference type="InterPro" id="IPR002123">
    <property type="entry name" value="Plipid/glycerol_acylTrfase"/>
</dbReference>
<proteinExistence type="predicted"/>
<protein>
    <submittedName>
        <fullName evidence="2">Lysophospholipid acyltransferase family protein</fullName>
    </submittedName>
</protein>
<accession>A0ABV4U0Z0</accession>
<dbReference type="SMART" id="SM00563">
    <property type="entry name" value="PlsC"/>
    <property type="match status" value="1"/>
</dbReference>
<feature type="domain" description="Phospholipid/glycerol acyltransferase" evidence="1">
    <location>
        <begin position="55"/>
        <end position="174"/>
    </location>
</feature>
<evidence type="ECO:0000313" key="2">
    <source>
        <dbReference type="EMBL" id="MFA9477274.1"/>
    </source>
</evidence>
<evidence type="ECO:0000259" key="1">
    <source>
        <dbReference type="SMART" id="SM00563"/>
    </source>
</evidence>
<comment type="caution">
    <text evidence="2">The sequence shown here is derived from an EMBL/GenBank/DDBJ whole genome shotgun (WGS) entry which is preliminary data.</text>
</comment>
<dbReference type="RefSeq" id="WP_425344199.1">
    <property type="nucleotide sequence ID" value="NZ_JBGUBD010000002.1"/>
</dbReference>
<dbReference type="Pfam" id="PF01553">
    <property type="entry name" value="Acyltransferase"/>
    <property type="match status" value="1"/>
</dbReference>
<dbReference type="SUPFAM" id="SSF69593">
    <property type="entry name" value="Glycerol-3-phosphate (1)-acyltransferase"/>
    <property type="match status" value="1"/>
</dbReference>
<reference evidence="2 3" key="1">
    <citation type="submission" date="2024-08" db="EMBL/GenBank/DDBJ databases">
        <title>Whole-genome sequencing of halo(alkali)philic microorganisms from hypersaline lakes.</title>
        <authorList>
            <person name="Sorokin D.Y."/>
            <person name="Merkel A.Y."/>
            <person name="Messina E."/>
            <person name="Yakimov M."/>
        </authorList>
    </citation>
    <scope>NUCLEOTIDE SEQUENCE [LARGE SCALE GENOMIC DNA]</scope>
    <source>
        <strain evidence="2 3">AB-hyl4</strain>
    </source>
</reference>
<organism evidence="2 3">
    <name type="scientific">Natronomicrosphaera hydrolytica</name>
    <dbReference type="NCBI Taxonomy" id="3242702"/>
    <lineage>
        <taxon>Bacteria</taxon>
        <taxon>Pseudomonadati</taxon>
        <taxon>Planctomycetota</taxon>
        <taxon>Phycisphaerae</taxon>
        <taxon>Phycisphaerales</taxon>
        <taxon>Phycisphaeraceae</taxon>
        <taxon>Natronomicrosphaera</taxon>
    </lineage>
</organism>
<evidence type="ECO:0000313" key="3">
    <source>
        <dbReference type="Proteomes" id="UP001575105"/>
    </source>
</evidence>
<dbReference type="EMBL" id="JBGUBD010000002">
    <property type="protein sequence ID" value="MFA9477274.1"/>
    <property type="molecule type" value="Genomic_DNA"/>
</dbReference>
<keyword evidence="2" id="KW-0012">Acyltransferase</keyword>
<sequence length="278" mass="31890">MTQPRTQPRHANLPRRSPRLLAMFVRYVRRYVGKQFNAVRVLRESTCDLPSDTPVVFYVNHPSWWDPLMLALLATQRYPQRQHYAPIDAAMLGKYAFFERLGFFGIEPNSTRGAAKLLRVGQAILAQPDAALWITAEGQFTDPRLRPVQLRPGLAHLARRLPHARIVPVAIEYIFWDESTPEALMAFGDPINTAEAAKQWDVTEWQRELAHRLERTMDRLATASQTRDPALFDNLLDGRRGIGGVYDLWRRCKAWARGQRFDPSHGGSSFDNDTKEAR</sequence>
<dbReference type="Proteomes" id="UP001575105">
    <property type="component" value="Unassembled WGS sequence"/>
</dbReference>
<gene>
    <name evidence="2" type="ORF">ACERK3_03085</name>
</gene>
<dbReference type="GO" id="GO:0016746">
    <property type="term" value="F:acyltransferase activity"/>
    <property type="evidence" value="ECO:0007669"/>
    <property type="project" value="UniProtKB-KW"/>
</dbReference>
<keyword evidence="2" id="KW-0808">Transferase</keyword>